<dbReference type="PATRIC" id="fig|1459.3.peg.4269"/>
<evidence type="ECO:0000256" key="1">
    <source>
        <dbReference type="ARBA" id="ARBA00008331"/>
    </source>
</evidence>
<feature type="domain" description="Aspartate/homoserine dehydrogenase NAD-binding" evidence="8">
    <location>
        <begin position="8"/>
        <end position="120"/>
    </location>
</feature>
<dbReference type="GO" id="GO:0016639">
    <property type="term" value="F:oxidoreductase activity, acting on the CH-NH2 group of donors, NAD or NADP as acceptor"/>
    <property type="evidence" value="ECO:0007669"/>
    <property type="project" value="UniProtKB-UniRule"/>
</dbReference>
<dbReference type="SUPFAM" id="SSF55347">
    <property type="entry name" value="Glyceraldehyde-3-phosphate dehydrogenase-like, C-terminal domain"/>
    <property type="match status" value="1"/>
</dbReference>
<evidence type="ECO:0000256" key="2">
    <source>
        <dbReference type="ARBA" id="ARBA00022642"/>
    </source>
</evidence>
<dbReference type="InterPro" id="IPR020626">
    <property type="entry name" value="Asp_DH_prok"/>
</dbReference>
<dbReference type="HAMAP" id="MF_01265">
    <property type="entry name" value="NadX"/>
    <property type="match status" value="1"/>
</dbReference>
<evidence type="ECO:0000259" key="8">
    <source>
        <dbReference type="Pfam" id="PF03447"/>
    </source>
</evidence>
<keyword evidence="4 6" id="KW-0560">Oxidoreductase</keyword>
<dbReference type="Pfam" id="PF01958">
    <property type="entry name" value="Asp_DH_C"/>
    <property type="match status" value="1"/>
</dbReference>
<gene>
    <name evidence="6" type="primary">nadX</name>
    <name evidence="9" type="ORF">AF332_19385</name>
</gene>
<dbReference type="GO" id="GO:0033735">
    <property type="term" value="F:aspartate dehydrogenase [NAD(P)+] activity"/>
    <property type="evidence" value="ECO:0007669"/>
    <property type="project" value="UniProtKB-EC"/>
</dbReference>
<dbReference type="GO" id="GO:0051287">
    <property type="term" value="F:NAD binding"/>
    <property type="evidence" value="ECO:0007669"/>
    <property type="project" value="UniProtKB-UniRule"/>
</dbReference>
<dbReference type="Gene3D" id="3.30.360.10">
    <property type="entry name" value="Dihydrodipicolinate Reductase, domain 2"/>
    <property type="match status" value="1"/>
</dbReference>
<dbReference type="Gene3D" id="3.40.50.720">
    <property type="entry name" value="NAD(P)-binding Rossmann-like Domain"/>
    <property type="match status" value="1"/>
</dbReference>
<dbReference type="PANTHER" id="PTHR31873:SF6">
    <property type="entry name" value="ASPARTATE DEHYDROGENASE DOMAIN-CONTAINING PROTEIN"/>
    <property type="match status" value="1"/>
</dbReference>
<dbReference type="InterPro" id="IPR002811">
    <property type="entry name" value="Asp_DH"/>
</dbReference>
<dbReference type="SUPFAM" id="SSF51735">
    <property type="entry name" value="NAD(P)-binding Rossmann-fold domains"/>
    <property type="match status" value="1"/>
</dbReference>
<dbReference type="OrthoDB" id="1906017at2"/>
<dbReference type="PIRSF" id="PIRSF005227">
    <property type="entry name" value="Asp_dh_NAD_syn"/>
    <property type="match status" value="1"/>
</dbReference>
<comment type="pathway">
    <text evidence="6">Cofactor biosynthesis; NAD(+) biosynthesis; iminoaspartate from L-aspartate (dehydrogenase route): step 1/1.</text>
</comment>
<dbReference type="NCBIfam" id="NF009828">
    <property type="entry name" value="PRK13303.1-3"/>
    <property type="match status" value="1"/>
</dbReference>
<sequence>MIKAGIIGYGTLGKTIAELIEAGHAGNVELKSVLVRRNKSAEHADKLTFALTSDEAKFFNEDLDIIIEAAGHQALHLFGEKVLANGSHLVVLSVGAFGDTGFYEKLETAASQHNRQIFIPSAAIAGLDRIAAGALGEIEDITLITRKHPRSWKGTIAEDKVDLQTLTEPVCIYEGNARESSRLFPQSVNVSAALSLAGIGFENTKVKVYADPTIQSNTHTIKAKGYFGEVEISVSNVPYEENPKSSPIVAMSVAKVLKNLTSPFVIGV</sequence>
<comment type="catalytic activity">
    <reaction evidence="6">
        <text>L-aspartate + NADP(+) + H2O = oxaloacetate + NH4(+) + NADPH + H(+)</text>
        <dbReference type="Rhea" id="RHEA:11784"/>
        <dbReference type="ChEBI" id="CHEBI:15377"/>
        <dbReference type="ChEBI" id="CHEBI:15378"/>
        <dbReference type="ChEBI" id="CHEBI:16452"/>
        <dbReference type="ChEBI" id="CHEBI:28938"/>
        <dbReference type="ChEBI" id="CHEBI:29991"/>
        <dbReference type="ChEBI" id="CHEBI:57783"/>
        <dbReference type="ChEBI" id="CHEBI:58349"/>
        <dbReference type="EC" id="1.4.1.21"/>
    </reaction>
</comment>
<dbReference type="InterPro" id="IPR011182">
    <property type="entry name" value="L-Asp_DH"/>
</dbReference>
<keyword evidence="10" id="KW-1185">Reference proteome</keyword>
<organism evidence="9 10">
    <name type="scientific">Sporosarcina globispora</name>
    <name type="common">Bacillus globisporus</name>
    <dbReference type="NCBI Taxonomy" id="1459"/>
    <lineage>
        <taxon>Bacteria</taxon>
        <taxon>Bacillati</taxon>
        <taxon>Bacillota</taxon>
        <taxon>Bacilli</taxon>
        <taxon>Bacillales</taxon>
        <taxon>Caryophanaceae</taxon>
        <taxon>Sporosarcina</taxon>
    </lineage>
</organism>
<dbReference type="AlphaFoldDB" id="A0A0M0GFW5"/>
<feature type="active site" evidence="6">
    <location>
        <position position="219"/>
    </location>
</feature>
<dbReference type="PANTHER" id="PTHR31873">
    <property type="entry name" value="L-ASPARTATE DEHYDROGENASE-RELATED"/>
    <property type="match status" value="1"/>
</dbReference>
<evidence type="ECO:0000256" key="4">
    <source>
        <dbReference type="ARBA" id="ARBA00023002"/>
    </source>
</evidence>
<dbReference type="GO" id="GO:0009435">
    <property type="term" value="P:NAD+ biosynthetic process"/>
    <property type="evidence" value="ECO:0007669"/>
    <property type="project" value="UniProtKB-UniRule"/>
</dbReference>
<dbReference type="InterPro" id="IPR005106">
    <property type="entry name" value="Asp/hSer_DH_NAD-bd"/>
</dbReference>
<evidence type="ECO:0000313" key="9">
    <source>
        <dbReference type="EMBL" id="KON88749.1"/>
    </source>
</evidence>
<evidence type="ECO:0000256" key="6">
    <source>
        <dbReference type="HAMAP-Rule" id="MF_01265"/>
    </source>
</evidence>
<protein>
    <recommendedName>
        <fullName evidence="6">L-aspartate dehydrogenase</fullName>
        <ecNumber evidence="6">1.4.1.21</ecNumber>
    </recommendedName>
</protein>
<dbReference type="UniPathway" id="UPA00253">
    <property type="reaction ID" value="UER00456"/>
</dbReference>
<reference evidence="10" key="1">
    <citation type="submission" date="2015-07" db="EMBL/GenBank/DDBJ databases">
        <title>Fjat-10036 dsm4.</title>
        <authorList>
            <person name="Liu B."/>
            <person name="Wang J."/>
            <person name="Zhu Y."/>
            <person name="Liu G."/>
            <person name="Chen Q."/>
            <person name="Chen Z."/>
            <person name="Lan J."/>
            <person name="Che J."/>
            <person name="Ge C."/>
            <person name="Shi H."/>
            <person name="Pan Z."/>
            <person name="Liu X."/>
        </authorList>
    </citation>
    <scope>NUCLEOTIDE SEQUENCE [LARGE SCALE GENOMIC DNA]</scope>
    <source>
        <strain evidence="10">DSM 4</strain>
    </source>
</reference>
<proteinExistence type="inferred from homology"/>
<keyword evidence="5 6" id="KW-0520">NAD</keyword>
<feature type="binding site" evidence="6">
    <location>
        <position position="189"/>
    </location>
    <ligand>
        <name>NAD(+)</name>
        <dbReference type="ChEBI" id="CHEBI:57540"/>
    </ligand>
</feature>
<comment type="caution">
    <text evidence="9">The sequence shown here is derived from an EMBL/GenBank/DDBJ whole genome shotgun (WGS) entry which is preliminary data.</text>
</comment>
<dbReference type="NCBIfam" id="TIGR03855">
    <property type="entry name" value="NAD_NadX"/>
    <property type="match status" value="1"/>
</dbReference>
<dbReference type="Pfam" id="PF03447">
    <property type="entry name" value="NAD_binding_3"/>
    <property type="match status" value="1"/>
</dbReference>
<dbReference type="EMBL" id="LGUF01000007">
    <property type="protein sequence ID" value="KON88749.1"/>
    <property type="molecule type" value="Genomic_DNA"/>
</dbReference>
<dbReference type="GO" id="GO:0050661">
    <property type="term" value="F:NADP binding"/>
    <property type="evidence" value="ECO:0007669"/>
    <property type="project" value="UniProtKB-UniRule"/>
</dbReference>
<keyword evidence="3 6" id="KW-0521">NADP</keyword>
<dbReference type="STRING" id="1459.AF332_19385"/>
<keyword evidence="2 6" id="KW-0662">Pyridine nucleotide biosynthesis</keyword>
<feature type="domain" description="Aspartate dehydrogenase" evidence="7">
    <location>
        <begin position="166"/>
        <end position="253"/>
    </location>
</feature>
<dbReference type="RefSeq" id="WP_053436128.1">
    <property type="nucleotide sequence ID" value="NZ_LGUF01000007.1"/>
</dbReference>
<name>A0A0M0GFW5_SPOGL</name>
<dbReference type="InterPro" id="IPR022487">
    <property type="entry name" value="Asp_DH_arc"/>
</dbReference>
<dbReference type="EC" id="1.4.1.21" evidence="6"/>
<evidence type="ECO:0000256" key="3">
    <source>
        <dbReference type="ARBA" id="ARBA00022857"/>
    </source>
</evidence>
<dbReference type="Proteomes" id="UP000037109">
    <property type="component" value="Unassembled WGS sequence"/>
</dbReference>
<comment type="miscellaneous">
    <text evidence="6">The iminoaspartate product is unstable in aqueous solution and can decompose to oxaloacetate and ammonia.</text>
</comment>
<comment type="catalytic activity">
    <reaction evidence="6">
        <text>L-aspartate + NAD(+) + H2O = oxaloacetate + NH4(+) + NADH + H(+)</text>
        <dbReference type="Rhea" id="RHEA:11788"/>
        <dbReference type="ChEBI" id="CHEBI:15377"/>
        <dbReference type="ChEBI" id="CHEBI:15378"/>
        <dbReference type="ChEBI" id="CHEBI:16452"/>
        <dbReference type="ChEBI" id="CHEBI:28938"/>
        <dbReference type="ChEBI" id="CHEBI:29991"/>
        <dbReference type="ChEBI" id="CHEBI:57540"/>
        <dbReference type="ChEBI" id="CHEBI:57945"/>
        <dbReference type="EC" id="1.4.1.21"/>
    </reaction>
</comment>
<evidence type="ECO:0000256" key="5">
    <source>
        <dbReference type="ARBA" id="ARBA00023027"/>
    </source>
</evidence>
<dbReference type="InterPro" id="IPR036291">
    <property type="entry name" value="NAD(P)-bd_dom_sf"/>
</dbReference>
<evidence type="ECO:0000259" key="7">
    <source>
        <dbReference type="Pfam" id="PF01958"/>
    </source>
</evidence>
<feature type="binding site" evidence="6">
    <location>
        <position position="123"/>
    </location>
    <ligand>
        <name>NAD(+)</name>
        <dbReference type="ChEBI" id="CHEBI:57540"/>
    </ligand>
</feature>
<accession>A0A0M0GFW5</accession>
<comment type="function">
    <text evidence="6">Specifically catalyzes the NAD or NADP-dependent dehydrogenation of L-aspartate to iminoaspartate.</text>
</comment>
<comment type="similarity">
    <text evidence="1 6">Belongs to the L-aspartate dehydrogenase family.</text>
</comment>
<evidence type="ECO:0000313" key="10">
    <source>
        <dbReference type="Proteomes" id="UP000037109"/>
    </source>
</evidence>